<accession>A0ABT0V1B1</accession>
<dbReference type="PRINTS" id="PR00756">
    <property type="entry name" value="ALADIPTASE"/>
</dbReference>
<evidence type="ECO:0000256" key="2">
    <source>
        <dbReference type="ARBA" id="ARBA00001947"/>
    </source>
</evidence>
<evidence type="ECO:0000256" key="13">
    <source>
        <dbReference type="ARBA" id="ARBA00031533"/>
    </source>
</evidence>
<evidence type="ECO:0000256" key="1">
    <source>
        <dbReference type="ARBA" id="ARBA00000098"/>
    </source>
</evidence>
<dbReference type="EC" id="3.4.11.2" evidence="4"/>
<reference evidence="17" key="1">
    <citation type="submission" date="2022-06" db="EMBL/GenBank/DDBJ databases">
        <title>Genome public.</title>
        <authorList>
            <person name="Sun Q."/>
        </authorList>
    </citation>
    <scope>NUCLEOTIDE SEQUENCE</scope>
    <source>
        <strain evidence="17">CWNU-1</strain>
    </source>
</reference>
<evidence type="ECO:0000256" key="7">
    <source>
        <dbReference type="ARBA" id="ARBA00022670"/>
    </source>
</evidence>
<evidence type="ECO:0000256" key="11">
    <source>
        <dbReference type="ARBA" id="ARBA00023049"/>
    </source>
</evidence>
<keyword evidence="11" id="KW-0482">Metalloprotease</keyword>
<evidence type="ECO:0000256" key="10">
    <source>
        <dbReference type="ARBA" id="ARBA00022833"/>
    </source>
</evidence>
<sequence>MSRSGPPLLGGTPEPRGPRTTFDSDYATHGDYLPQYGDHRYRTTSYDLALECSPGTGRITARATISAVAGETLSEVVFDLGRFRITKVLLDSASPARYTHRADKLRIRPIRPLPMGAVFTVEVRYTGVPRPIRSREWGELGWEQLAEGSLVASQPYGAHSWYPCNDRPDDKARYRIAVTAPSPYTVVANGRLISRTVRASTTTWVYDQPAPMAAYLAAVHIGPYALVTLSDAVAVPQRAAVPRELLGGRFEHDFARQPRMMAVFQDLFGPYPFDEYAVVVTADELEVPIEAQGLSAFGANHVDGHRGSERLIAHELAHQWFGNSLTAADWRDIWLHEGFAKYAEWLWSELSGGPNAAVLAGRAWGRLALLRRDILIADPGPDRLFDERVYERGGLTLHALRHQLGLEAFVALLREWTATHRHGSVTTEQFLALADRHSPQSLERFFQSWLYERELPALPDRLP</sequence>
<protein>
    <recommendedName>
        <fullName evidence="5">Aminopeptidase N</fullName>
        <ecNumber evidence="4">3.4.11.2</ecNumber>
    </recommendedName>
    <alternativeName>
        <fullName evidence="12">Alanine aminopeptidase</fullName>
    </alternativeName>
    <alternativeName>
        <fullName evidence="13">Lysyl aminopeptidase</fullName>
    </alternativeName>
</protein>
<dbReference type="Proteomes" id="UP001431429">
    <property type="component" value="Unassembled WGS sequence"/>
</dbReference>
<keyword evidence="18" id="KW-1185">Reference proteome</keyword>
<evidence type="ECO:0000256" key="3">
    <source>
        <dbReference type="ARBA" id="ARBA00010136"/>
    </source>
</evidence>
<name>A0ABT0V1B1_9ACTN</name>
<dbReference type="InterPro" id="IPR001930">
    <property type="entry name" value="Peptidase_M1"/>
</dbReference>
<keyword evidence="6" id="KW-0031">Aminopeptidase</keyword>
<evidence type="ECO:0000256" key="6">
    <source>
        <dbReference type="ARBA" id="ARBA00022438"/>
    </source>
</evidence>
<dbReference type="RefSeq" id="WP_250924273.1">
    <property type="nucleotide sequence ID" value="NZ_JAMQAW010000096.1"/>
</dbReference>
<comment type="catalytic activity">
    <reaction evidence="1">
        <text>Release of an N-terminal amino acid, Xaa-|-Yaa- from a peptide, amide or arylamide. Xaa is preferably Ala, but may be most amino acids including Pro (slow action). When a terminal hydrophobic residue is followed by a prolyl residue, the two may be released as an intact Xaa-Pro dipeptide.</text>
        <dbReference type="EC" id="3.4.11.2"/>
    </reaction>
</comment>
<gene>
    <name evidence="17" type="ORF">NBG84_37925</name>
</gene>
<feature type="domain" description="Peptidase M1 membrane alanine aminopeptidase" evidence="15">
    <location>
        <begin position="258"/>
        <end position="449"/>
    </location>
</feature>
<keyword evidence="10" id="KW-0862">Zinc</keyword>
<dbReference type="InterPro" id="IPR042097">
    <property type="entry name" value="Aminopeptidase_N-like_N_sf"/>
</dbReference>
<dbReference type="InterPro" id="IPR014782">
    <property type="entry name" value="Peptidase_M1_dom"/>
</dbReference>
<evidence type="ECO:0000256" key="12">
    <source>
        <dbReference type="ARBA" id="ARBA00029811"/>
    </source>
</evidence>
<dbReference type="InterPro" id="IPR050344">
    <property type="entry name" value="Peptidase_M1_aminopeptidases"/>
</dbReference>
<dbReference type="InterPro" id="IPR045357">
    <property type="entry name" value="Aminopeptidase_N-like_N"/>
</dbReference>
<evidence type="ECO:0000256" key="8">
    <source>
        <dbReference type="ARBA" id="ARBA00022723"/>
    </source>
</evidence>
<keyword evidence="9" id="KW-0378">Hydrolase</keyword>
<comment type="cofactor">
    <cofactor evidence="2">
        <name>Zn(2+)</name>
        <dbReference type="ChEBI" id="CHEBI:29105"/>
    </cofactor>
</comment>
<dbReference type="Gene3D" id="2.60.40.1730">
    <property type="entry name" value="tricorn interacting facor f3 domain"/>
    <property type="match status" value="1"/>
</dbReference>
<organism evidence="17 18">
    <name type="scientific">Streptomyces albipurpureus</name>
    <dbReference type="NCBI Taxonomy" id="2897419"/>
    <lineage>
        <taxon>Bacteria</taxon>
        <taxon>Bacillati</taxon>
        <taxon>Actinomycetota</taxon>
        <taxon>Actinomycetes</taxon>
        <taxon>Kitasatosporales</taxon>
        <taxon>Streptomycetaceae</taxon>
        <taxon>Streptomyces</taxon>
    </lineage>
</organism>
<feature type="domain" description="Aminopeptidase N-like N-terminal" evidence="16">
    <location>
        <begin position="154"/>
        <end position="216"/>
    </location>
</feature>
<dbReference type="SUPFAM" id="SSF63737">
    <property type="entry name" value="Leukotriene A4 hydrolase N-terminal domain"/>
    <property type="match status" value="1"/>
</dbReference>
<dbReference type="EMBL" id="JAMQAW010000096">
    <property type="protein sequence ID" value="MCM2393984.1"/>
    <property type="molecule type" value="Genomic_DNA"/>
</dbReference>
<feature type="region of interest" description="Disordered" evidence="14">
    <location>
        <begin position="1"/>
        <end position="28"/>
    </location>
</feature>
<evidence type="ECO:0000256" key="5">
    <source>
        <dbReference type="ARBA" id="ARBA00015611"/>
    </source>
</evidence>
<keyword evidence="7" id="KW-0645">Protease</keyword>
<keyword evidence="8" id="KW-0479">Metal-binding</keyword>
<dbReference type="Pfam" id="PF01433">
    <property type="entry name" value="Peptidase_M1"/>
    <property type="match status" value="1"/>
</dbReference>
<dbReference type="Gene3D" id="1.10.390.10">
    <property type="entry name" value="Neutral Protease Domain 2"/>
    <property type="match status" value="1"/>
</dbReference>
<evidence type="ECO:0000256" key="4">
    <source>
        <dbReference type="ARBA" id="ARBA00012564"/>
    </source>
</evidence>
<evidence type="ECO:0000313" key="17">
    <source>
        <dbReference type="EMBL" id="MCM2393984.1"/>
    </source>
</evidence>
<evidence type="ECO:0000259" key="16">
    <source>
        <dbReference type="Pfam" id="PF17900"/>
    </source>
</evidence>
<dbReference type="SUPFAM" id="SSF55486">
    <property type="entry name" value="Metalloproteases ('zincins'), catalytic domain"/>
    <property type="match status" value="1"/>
</dbReference>
<dbReference type="CDD" id="cd09603">
    <property type="entry name" value="M1_APN_like"/>
    <property type="match status" value="1"/>
</dbReference>
<proteinExistence type="inferred from homology"/>
<comment type="similarity">
    <text evidence="3">Belongs to the peptidase M1 family.</text>
</comment>
<dbReference type="PANTHER" id="PTHR11533">
    <property type="entry name" value="PROTEASE M1 ZINC METALLOPROTEASE"/>
    <property type="match status" value="1"/>
</dbReference>
<evidence type="ECO:0000256" key="14">
    <source>
        <dbReference type="SAM" id="MobiDB-lite"/>
    </source>
</evidence>
<evidence type="ECO:0000256" key="9">
    <source>
        <dbReference type="ARBA" id="ARBA00022801"/>
    </source>
</evidence>
<evidence type="ECO:0000259" key="15">
    <source>
        <dbReference type="Pfam" id="PF01433"/>
    </source>
</evidence>
<dbReference type="PANTHER" id="PTHR11533:SF174">
    <property type="entry name" value="PUROMYCIN-SENSITIVE AMINOPEPTIDASE-RELATED"/>
    <property type="match status" value="1"/>
</dbReference>
<dbReference type="InterPro" id="IPR027268">
    <property type="entry name" value="Peptidase_M4/M1_CTD_sf"/>
</dbReference>
<dbReference type="Pfam" id="PF17900">
    <property type="entry name" value="Peptidase_M1_N"/>
    <property type="match status" value="1"/>
</dbReference>
<evidence type="ECO:0000313" key="18">
    <source>
        <dbReference type="Proteomes" id="UP001431429"/>
    </source>
</evidence>
<comment type="caution">
    <text evidence="17">The sequence shown here is derived from an EMBL/GenBank/DDBJ whole genome shotgun (WGS) entry which is preliminary data.</text>
</comment>